<evidence type="ECO:0000313" key="3">
    <source>
        <dbReference type="Proteomes" id="UP000292052"/>
    </source>
</evidence>
<evidence type="ECO:0000256" key="1">
    <source>
        <dbReference type="SAM" id="Phobius"/>
    </source>
</evidence>
<feature type="transmembrane region" description="Helical" evidence="1">
    <location>
        <begin position="87"/>
        <end position="105"/>
    </location>
</feature>
<reference evidence="2 3" key="1">
    <citation type="submission" date="2017-03" db="EMBL/GenBank/DDBJ databases">
        <title>Genome of the blue death feigning beetle - Asbolus verrucosus.</title>
        <authorList>
            <person name="Rider S.D."/>
        </authorList>
    </citation>
    <scope>NUCLEOTIDE SEQUENCE [LARGE SCALE GENOMIC DNA]</scope>
    <source>
        <strain evidence="2">Butters</strain>
        <tissue evidence="2">Head and leg muscle</tissue>
    </source>
</reference>
<dbReference type="PANTHER" id="PTHR11360">
    <property type="entry name" value="MONOCARBOXYLATE TRANSPORTER"/>
    <property type="match status" value="1"/>
</dbReference>
<organism evidence="2 3">
    <name type="scientific">Asbolus verrucosus</name>
    <name type="common">Desert ironclad beetle</name>
    <dbReference type="NCBI Taxonomy" id="1661398"/>
    <lineage>
        <taxon>Eukaryota</taxon>
        <taxon>Metazoa</taxon>
        <taxon>Ecdysozoa</taxon>
        <taxon>Arthropoda</taxon>
        <taxon>Hexapoda</taxon>
        <taxon>Insecta</taxon>
        <taxon>Pterygota</taxon>
        <taxon>Neoptera</taxon>
        <taxon>Endopterygota</taxon>
        <taxon>Coleoptera</taxon>
        <taxon>Polyphaga</taxon>
        <taxon>Cucujiformia</taxon>
        <taxon>Tenebrionidae</taxon>
        <taxon>Pimeliinae</taxon>
        <taxon>Asbolus</taxon>
    </lineage>
</organism>
<dbReference type="InterPro" id="IPR050327">
    <property type="entry name" value="Proton-linked_MCT"/>
</dbReference>
<accession>A0A482VAY4</accession>
<proteinExistence type="predicted"/>
<dbReference type="InterPro" id="IPR036259">
    <property type="entry name" value="MFS_trans_sf"/>
</dbReference>
<feature type="transmembrane region" description="Helical" evidence="1">
    <location>
        <begin position="403"/>
        <end position="424"/>
    </location>
</feature>
<feature type="transmembrane region" description="Helical" evidence="1">
    <location>
        <begin position="45"/>
        <end position="67"/>
    </location>
</feature>
<comment type="caution">
    <text evidence="2">The sequence shown here is derived from an EMBL/GenBank/DDBJ whole genome shotgun (WGS) entry which is preliminary data.</text>
</comment>
<keyword evidence="1" id="KW-0472">Membrane</keyword>
<keyword evidence="3" id="KW-1185">Reference proteome</keyword>
<feature type="transmembrane region" description="Helical" evidence="1">
    <location>
        <begin position="349"/>
        <end position="368"/>
    </location>
</feature>
<feature type="transmembrane region" description="Helical" evidence="1">
    <location>
        <begin position="147"/>
        <end position="173"/>
    </location>
</feature>
<protein>
    <submittedName>
        <fullName evidence="2">MFS 1 domain containing protein</fullName>
    </submittedName>
</protein>
<dbReference type="SUPFAM" id="SSF103473">
    <property type="entry name" value="MFS general substrate transporter"/>
    <property type="match status" value="1"/>
</dbReference>
<dbReference type="Proteomes" id="UP000292052">
    <property type="component" value="Unassembled WGS sequence"/>
</dbReference>
<gene>
    <name evidence="2" type="ORF">BDFB_002525</name>
</gene>
<dbReference type="InterPro" id="IPR011701">
    <property type="entry name" value="MFS"/>
</dbReference>
<feature type="transmembrane region" description="Helical" evidence="1">
    <location>
        <begin position="298"/>
        <end position="318"/>
    </location>
</feature>
<keyword evidence="1" id="KW-1133">Transmembrane helix</keyword>
<keyword evidence="1" id="KW-0812">Transmembrane</keyword>
<feature type="transmembrane region" description="Helical" evidence="1">
    <location>
        <begin position="112"/>
        <end position="141"/>
    </location>
</feature>
<dbReference type="GO" id="GO:0008028">
    <property type="term" value="F:monocarboxylic acid transmembrane transporter activity"/>
    <property type="evidence" value="ECO:0007669"/>
    <property type="project" value="TreeGrafter"/>
</dbReference>
<name>A0A482VAY4_ASBVE</name>
<feature type="transmembrane region" description="Helical" evidence="1">
    <location>
        <begin position="375"/>
        <end position="397"/>
    </location>
</feature>
<feature type="transmembrane region" description="Helical" evidence="1">
    <location>
        <begin position="270"/>
        <end position="292"/>
    </location>
</feature>
<dbReference type="EMBL" id="QDEB01119626">
    <property type="protein sequence ID" value="RZB40362.1"/>
    <property type="molecule type" value="Genomic_DNA"/>
</dbReference>
<sequence length="441" mass="47852">MPSFSFSRRSSTEPHKETSTPLVFPMKSIENLTEKILIIPPDGGWGWMVILGSFLCNFIVDGIIYTYGQFLEDISRSYHVHPTTCGFQVVGFVGGSLAGLAFLAASVQSSIFAFLTVLGFFGGIGLGMIYLPAVVVVGYYFEKWRPLATSVALTGSALGIVFFPAILEGILIACDWRTKFKCITGGCFLCSFLALTYRPLKPVSVLIKDGVIVEILSGFDSSNPSTSNEPVVNSQETFSGFTSFLGIYIPYLYLKPRANETGIVKKTSNHLYVVLALSNVIGRIINGAISTIPHVNSLVVTYVGIAICGAASMASCFLYDTYSQFAYNSIFGLASGKVLILEFKLATALFSACLPCLRTTIVADLFGLENLTNGFGLLMLFHGLACFIAALIAAGFIKLVDSYNAAFMYAGCVLTISAIMLMPINKVANWEFEKQKEFLEE</sequence>
<dbReference type="OrthoDB" id="6509908at2759"/>
<evidence type="ECO:0000313" key="2">
    <source>
        <dbReference type="EMBL" id="RZB40362.1"/>
    </source>
</evidence>
<dbReference type="Gene3D" id="1.20.1250.20">
    <property type="entry name" value="MFS general substrate transporter like domains"/>
    <property type="match status" value="1"/>
</dbReference>
<dbReference type="AlphaFoldDB" id="A0A482VAY4"/>
<dbReference type="Pfam" id="PF07690">
    <property type="entry name" value="MFS_1"/>
    <property type="match status" value="1"/>
</dbReference>
<dbReference type="PANTHER" id="PTHR11360:SF238">
    <property type="entry name" value="SD10469P"/>
    <property type="match status" value="1"/>
</dbReference>